<gene>
    <name evidence="1" type="ORF">LX24_00086</name>
</gene>
<keyword evidence="1" id="KW-0489">Methyltransferase</keyword>
<protein>
    <submittedName>
        <fullName evidence="1">Putative SAM-dependent methyltransferase</fullName>
    </submittedName>
</protein>
<dbReference type="RefSeq" id="WP_243131539.1">
    <property type="nucleotide sequence ID" value="NZ_VNHM01000001.1"/>
</dbReference>
<name>A0A5S4ZXL8_9FIRM</name>
<comment type="caution">
    <text evidence="1">The sequence shown here is derived from an EMBL/GenBank/DDBJ whole genome shotgun (WGS) entry which is preliminary data.</text>
</comment>
<dbReference type="Proteomes" id="UP000323166">
    <property type="component" value="Unassembled WGS sequence"/>
</dbReference>
<keyword evidence="2" id="KW-1185">Reference proteome</keyword>
<organism evidence="1 2">
    <name type="scientific">Desulfallas thermosapovorans DSM 6562</name>
    <dbReference type="NCBI Taxonomy" id="1121431"/>
    <lineage>
        <taxon>Bacteria</taxon>
        <taxon>Bacillati</taxon>
        <taxon>Bacillota</taxon>
        <taxon>Clostridia</taxon>
        <taxon>Eubacteriales</taxon>
        <taxon>Desulfallaceae</taxon>
        <taxon>Desulfallas</taxon>
    </lineage>
</organism>
<dbReference type="Gene3D" id="3.40.50.150">
    <property type="entry name" value="Vaccinia Virus protein VP39"/>
    <property type="match status" value="1"/>
</dbReference>
<dbReference type="PANTHER" id="PTHR36112">
    <property type="entry name" value="RIBOSOMAL RNA SMALL SUBUNIT METHYLTRANSFERASE J"/>
    <property type="match status" value="1"/>
</dbReference>
<dbReference type="InterPro" id="IPR029063">
    <property type="entry name" value="SAM-dependent_MTases_sf"/>
</dbReference>
<evidence type="ECO:0000313" key="1">
    <source>
        <dbReference type="EMBL" id="TYO97803.1"/>
    </source>
</evidence>
<sequence>MIAQNGRCGIVTTSLKPRAKQWDRAEIISAETGFPLVPRGKKTIQELAEEWHAEHVIVVKDQQITCITGDSELFFHPSMAILRIKEIRSGKNDTMINAMGLKPGEKLLDCTLGLGVDAVVASFVLGKEGLVVGLESSPIIASIVRAGLHSYKRAAKAIQEAMERIVVVNADHRTILDTMPPNSFDVVYFDPMFRRPVLKSSAINALRPLADTRLLIPEVIDAALRVARRRVVVKDNKEAHELIRLGFSRIEGGKHSQVKYGIMIKKE</sequence>
<dbReference type="AlphaFoldDB" id="A0A5S4ZXL8"/>
<evidence type="ECO:0000313" key="2">
    <source>
        <dbReference type="Proteomes" id="UP000323166"/>
    </source>
</evidence>
<dbReference type="SUPFAM" id="SSF53335">
    <property type="entry name" value="S-adenosyl-L-methionine-dependent methyltransferases"/>
    <property type="match status" value="1"/>
</dbReference>
<dbReference type="Pfam" id="PF04445">
    <property type="entry name" value="SAM_MT"/>
    <property type="match status" value="1"/>
</dbReference>
<accession>A0A5S4ZXL8</accession>
<proteinExistence type="predicted"/>
<dbReference type="GO" id="GO:0008990">
    <property type="term" value="F:rRNA (guanine-N2-)-methyltransferase activity"/>
    <property type="evidence" value="ECO:0007669"/>
    <property type="project" value="InterPro"/>
</dbReference>
<dbReference type="PANTHER" id="PTHR36112:SF1">
    <property type="entry name" value="RIBOSOMAL RNA SMALL SUBUNIT METHYLTRANSFERASE J"/>
    <property type="match status" value="1"/>
</dbReference>
<dbReference type="EMBL" id="VNHM01000001">
    <property type="protein sequence ID" value="TYO97803.1"/>
    <property type="molecule type" value="Genomic_DNA"/>
</dbReference>
<dbReference type="InterPro" id="IPR007536">
    <property type="entry name" value="16SrRNA_methylTrfase_J"/>
</dbReference>
<reference evidence="1 2" key="1">
    <citation type="submission" date="2019-07" db="EMBL/GenBank/DDBJ databases">
        <title>Genomic Encyclopedia of Type Strains, Phase I: the one thousand microbial genomes (KMG-I) project.</title>
        <authorList>
            <person name="Kyrpides N."/>
        </authorList>
    </citation>
    <scope>NUCLEOTIDE SEQUENCE [LARGE SCALE GENOMIC DNA]</scope>
    <source>
        <strain evidence="1 2">DSM 6562</strain>
    </source>
</reference>
<keyword evidence="1" id="KW-0808">Transferase</keyword>